<evidence type="ECO:0000313" key="1">
    <source>
        <dbReference type="EMBL" id="NEV65396.1"/>
    </source>
</evidence>
<organism evidence="1 2">
    <name type="scientific">Thiorhodococcus minor</name>
    <dbReference type="NCBI Taxonomy" id="57489"/>
    <lineage>
        <taxon>Bacteria</taxon>
        <taxon>Pseudomonadati</taxon>
        <taxon>Pseudomonadota</taxon>
        <taxon>Gammaproteobacteria</taxon>
        <taxon>Chromatiales</taxon>
        <taxon>Chromatiaceae</taxon>
        <taxon>Thiorhodococcus</taxon>
    </lineage>
</organism>
<evidence type="ECO:0000313" key="2">
    <source>
        <dbReference type="Proteomes" id="UP000483379"/>
    </source>
</evidence>
<proteinExistence type="predicted"/>
<comment type="caution">
    <text evidence="1">The sequence shown here is derived from an EMBL/GenBank/DDBJ whole genome shotgun (WGS) entry which is preliminary data.</text>
</comment>
<dbReference type="Proteomes" id="UP000483379">
    <property type="component" value="Unassembled WGS sequence"/>
</dbReference>
<protein>
    <submittedName>
        <fullName evidence="1">Uncharacterized protein</fullName>
    </submittedName>
</protein>
<dbReference type="EMBL" id="JAAIJQ010000269">
    <property type="protein sequence ID" value="NEV65396.1"/>
    <property type="molecule type" value="Genomic_DNA"/>
</dbReference>
<name>A0A6M0K6J4_9GAMM</name>
<accession>A0A6M0K6J4</accession>
<reference evidence="1 2" key="1">
    <citation type="submission" date="2020-02" db="EMBL/GenBank/DDBJ databases">
        <title>Genome sequences of Thiorhodococcus mannitoliphagus and Thiorhodococcus minor, purple sulfur photosynthetic bacteria in the gammaproteobacterial family, Chromatiaceae.</title>
        <authorList>
            <person name="Aviles F.A."/>
            <person name="Meyer T.E."/>
            <person name="Kyndt J.A."/>
        </authorList>
    </citation>
    <scope>NUCLEOTIDE SEQUENCE [LARGE SCALE GENOMIC DNA]</scope>
    <source>
        <strain evidence="1 2">DSM 11518</strain>
    </source>
</reference>
<dbReference type="AlphaFoldDB" id="A0A6M0K6J4"/>
<sequence length="47" mass="5359">MHRLHLCSRFAELGRAAGWQAFWSLCLQSLRLSEAMGWVERMGVAVP</sequence>
<keyword evidence="2" id="KW-1185">Reference proteome</keyword>
<gene>
    <name evidence="1" type="ORF">G3446_26885</name>
</gene>